<evidence type="ECO:0000256" key="3">
    <source>
        <dbReference type="ARBA" id="ARBA00023002"/>
    </source>
</evidence>
<dbReference type="InterPro" id="IPR002347">
    <property type="entry name" value="SDR_fam"/>
</dbReference>
<gene>
    <name evidence="4" type="ORF">TAPDE_005677</name>
</gene>
<dbReference type="AlphaFoldDB" id="R4XPB9"/>
<reference evidence="4 5" key="1">
    <citation type="journal article" date="2013" name="MBio">
        <title>Genome sequencing of the plant pathogen Taphrina deformans, the causal agent of peach leaf curl.</title>
        <authorList>
            <person name="Cisse O.H."/>
            <person name="Almeida J.M.G.C.F."/>
            <person name="Fonseca A."/>
            <person name="Kumar A.A."/>
            <person name="Salojaervi J."/>
            <person name="Overmyer K."/>
            <person name="Hauser P.M."/>
            <person name="Pagni M."/>
        </authorList>
    </citation>
    <scope>NUCLEOTIDE SEQUENCE [LARGE SCALE GENOMIC DNA]</scope>
    <source>
        <strain evidence="5">PYCC 5710 / ATCC 11124 / CBS 356.35 / IMI 108563 / JCM 9778 / NBRC 8474</strain>
    </source>
</reference>
<evidence type="ECO:0000256" key="1">
    <source>
        <dbReference type="ARBA" id="ARBA00006484"/>
    </source>
</evidence>
<dbReference type="VEuPathDB" id="FungiDB:TAPDE_005677"/>
<protein>
    <submittedName>
        <fullName evidence="4">Uncharacterized protein</fullName>
    </submittedName>
</protein>
<dbReference type="Proteomes" id="UP000013776">
    <property type="component" value="Unassembled WGS sequence"/>
</dbReference>
<dbReference type="Pfam" id="PF00106">
    <property type="entry name" value="adh_short"/>
    <property type="match status" value="1"/>
</dbReference>
<dbReference type="PANTHER" id="PTHR43008:SF7">
    <property type="entry name" value="SHORT CHAIN DEHYDROGENASE_REDUCTASE (AFU_ORTHOLOGUE AFUA_2G00830)"/>
    <property type="match status" value="1"/>
</dbReference>
<dbReference type="PANTHER" id="PTHR43008">
    <property type="entry name" value="BENZIL REDUCTASE"/>
    <property type="match status" value="1"/>
</dbReference>
<evidence type="ECO:0000313" key="5">
    <source>
        <dbReference type="Proteomes" id="UP000013776"/>
    </source>
</evidence>
<dbReference type="OrthoDB" id="5307821at2759"/>
<dbReference type="GO" id="GO:0050664">
    <property type="term" value="F:oxidoreductase activity, acting on NAD(P)H, oxygen as acceptor"/>
    <property type="evidence" value="ECO:0007669"/>
    <property type="project" value="TreeGrafter"/>
</dbReference>
<keyword evidence="3" id="KW-0560">Oxidoreductase</keyword>
<accession>R4XPB9</accession>
<dbReference type="EMBL" id="CAHR02000436">
    <property type="protein sequence ID" value="CCG85085.1"/>
    <property type="molecule type" value="Genomic_DNA"/>
</dbReference>
<comment type="caution">
    <text evidence="4">The sequence shown here is derived from an EMBL/GenBank/DDBJ whole genome shotgun (WGS) entry which is preliminary data.</text>
</comment>
<comment type="similarity">
    <text evidence="1">Belongs to the short-chain dehydrogenases/reductases (SDR) family.</text>
</comment>
<sequence>MHRQGTEAVIICTGSKQGITNPPGNGAYNATKAAVKSMVEHVAWELRQQESHVTAHLLVPGWTFTGLTATADGRKPDGAWTADQVIEYLMQRIDVPPANKEFYIICPDNSVDTATDNARMLWNVNDIIEKRPALSRWSDAHKDEYEAFVREKVA</sequence>
<dbReference type="Gene3D" id="3.40.50.720">
    <property type="entry name" value="NAD(P)-binding Rossmann-like Domain"/>
    <property type="match status" value="1"/>
</dbReference>
<organism evidence="4 5">
    <name type="scientific">Taphrina deformans (strain PYCC 5710 / ATCC 11124 / CBS 356.35 / IMI 108563 / JCM 9778 / NBRC 8474)</name>
    <name type="common">Peach leaf curl fungus</name>
    <name type="synonym">Lalaria deformans</name>
    <dbReference type="NCBI Taxonomy" id="1097556"/>
    <lineage>
        <taxon>Eukaryota</taxon>
        <taxon>Fungi</taxon>
        <taxon>Dikarya</taxon>
        <taxon>Ascomycota</taxon>
        <taxon>Taphrinomycotina</taxon>
        <taxon>Taphrinomycetes</taxon>
        <taxon>Taphrinales</taxon>
        <taxon>Taphrinaceae</taxon>
        <taxon>Taphrina</taxon>
    </lineage>
</organism>
<dbReference type="GO" id="GO:0016616">
    <property type="term" value="F:oxidoreductase activity, acting on the CH-OH group of donors, NAD or NADP as acceptor"/>
    <property type="evidence" value="ECO:0007669"/>
    <property type="project" value="UniProtKB-ARBA"/>
</dbReference>
<evidence type="ECO:0000256" key="2">
    <source>
        <dbReference type="ARBA" id="ARBA00022857"/>
    </source>
</evidence>
<name>R4XPB9_TAPDE</name>
<dbReference type="InterPro" id="IPR036291">
    <property type="entry name" value="NAD(P)-bd_dom_sf"/>
</dbReference>
<keyword evidence="2" id="KW-0521">NADP</keyword>
<dbReference type="eggNOG" id="KOG1210">
    <property type="taxonomic scope" value="Eukaryota"/>
</dbReference>
<dbReference type="SUPFAM" id="SSF51735">
    <property type="entry name" value="NAD(P)-binding Rossmann-fold domains"/>
    <property type="match status" value="1"/>
</dbReference>
<dbReference type="STRING" id="1097556.R4XPB9"/>
<dbReference type="InterPro" id="IPR020904">
    <property type="entry name" value="Sc_DH/Rdtase_CS"/>
</dbReference>
<keyword evidence="5" id="KW-1185">Reference proteome</keyword>
<dbReference type="PROSITE" id="PS00061">
    <property type="entry name" value="ADH_SHORT"/>
    <property type="match status" value="1"/>
</dbReference>
<proteinExistence type="inferred from homology"/>
<evidence type="ECO:0000313" key="4">
    <source>
        <dbReference type="EMBL" id="CCG85085.1"/>
    </source>
</evidence>